<protein>
    <recommendedName>
        <fullName evidence="3">Ig-like domain-containing protein</fullName>
    </recommendedName>
</protein>
<gene>
    <name evidence="2" type="ORF">OG549_04650</name>
</gene>
<proteinExistence type="predicted"/>
<dbReference type="EMBL" id="CP108318">
    <property type="protein sequence ID" value="WTW59981.1"/>
    <property type="molecule type" value="Genomic_DNA"/>
</dbReference>
<organism evidence="2">
    <name type="scientific">Streptomyces sp. NBC_00003</name>
    <dbReference type="NCBI Taxonomy" id="2903608"/>
    <lineage>
        <taxon>Bacteria</taxon>
        <taxon>Bacillati</taxon>
        <taxon>Actinomycetota</taxon>
        <taxon>Actinomycetes</taxon>
        <taxon>Kitasatosporales</taxon>
        <taxon>Streptomycetaceae</taxon>
        <taxon>Streptomyces</taxon>
    </lineage>
</organism>
<dbReference type="AlphaFoldDB" id="A0AAU2UY08"/>
<evidence type="ECO:0008006" key="3">
    <source>
        <dbReference type="Google" id="ProtNLM"/>
    </source>
</evidence>
<accession>A0AAU2UY08</accession>
<evidence type="ECO:0000256" key="1">
    <source>
        <dbReference type="SAM" id="SignalP"/>
    </source>
</evidence>
<feature type="signal peptide" evidence="1">
    <location>
        <begin position="1"/>
        <end position="30"/>
    </location>
</feature>
<feature type="chain" id="PRO_5043446489" description="Ig-like domain-containing protein" evidence="1">
    <location>
        <begin position="31"/>
        <end position="226"/>
    </location>
</feature>
<name>A0AAU2UY08_9ACTN</name>
<keyword evidence="1" id="KW-0732">Signal</keyword>
<sequence length="226" mass="21674">MAIRTSRALALLAPAAAATLVLGGTTGASALSDAGPTTVTPAGHSFAAQLTGQATFKAGSTTMTCTVSASVPTTGANNQIPAAPGNHNDAGAVSVPINPPSFSGCSTSIGGVSVTAGSNADNGSWSISAQNGTPVAAGMTMPKGGFVLKTSGLAACTITASPTGPTTVPGTWTNGAPSSLAIADAPVPATVTGGFLCPTGDQTATFSATYNITDTTDSAQQITVTG</sequence>
<evidence type="ECO:0000313" key="2">
    <source>
        <dbReference type="EMBL" id="WTW59981.1"/>
    </source>
</evidence>
<reference evidence="2" key="1">
    <citation type="submission" date="2022-10" db="EMBL/GenBank/DDBJ databases">
        <title>The complete genomes of actinobacterial strains from the NBC collection.</title>
        <authorList>
            <person name="Joergensen T.S."/>
            <person name="Alvarez Arevalo M."/>
            <person name="Sterndorff E.B."/>
            <person name="Faurdal D."/>
            <person name="Vuksanovic O."/>
            <person name="Mourched A.-S."/>
            <person name="Charusanti P."/>
            <person name="Shaw S."/>
            <person name="Blin K."/>
            <person name="Weber T."/>
        </authorList>
    </citation>
    <scope>NUCLEOTIDE SEQUENCE</scope>
    <source>
        <strain evidence="2">NBC_00003</strain>
    </source>
</reference>